<evidence type="ECO:0000313" key="2">
    <source>
        <dbReference type="Proteomes" id="UP000292082"/>
    </source>
</evidence>
<gene>
    <name evidence="1" type="ORF">BD310DRAFT_820680</name>
</gene>
<name>A0A4Q9PU58_9APHY</name>
<sequence>HHPRGHLLDVDLAADHKSKGKPTSSVAHSSLLLHRPANYAAKVRSSASHVLEWGP</sequence>
<organism evidence="1 2">
    <name type="scientific">Dichomitus squalens</name>
    <dbReference type="NCBI Taxonomy" id="114155"/>
    <lineage>
        <taxon>Eukaryota</taxon>
        <taxon>Fungi</taxon>
        <taxon>Dikarya</taxon>
        <taxon>Basidiomycota</taxon>
        <taxon>Agaricomycotina</taxon>
        <taxon>Agaricomycetes</taxon>
        <taxon>Polyporales</taxon>
        <taxon>Polyporaceae</taxon>
        <taxon>Dichomitus</taxon>
    </lineage>
</organism>
<evidence type="ECO:0000313" key="1">
    <source>
        <dbReference type="EMBL" id="TBU57955.1"/>
    </source>
</evidence>
<dbReference type="AlphaFoldDB" id="A0A4Q9PU58"/>
<accession>A0A4Q9PU58</accession>
<dbReference type="EMBL" id="ML145131">
    <property type="protein sequence ID" value="TBU57955.1"/>
    <property type="molecule type" value="Genomic_DNA"/>
</dbReference>
<reference evidence="1 2" key="1">
    <citation type="submission" date="2019-01" db="EMBL/GenBank/DDBJ databases">
        <title>Draft genome sequences of three monokaryotic isolates of the white-rot basidiomycete fungus Dichomitus squalens.</title>
        <authorList>
            <consortium name="DOE Joint Genome Institute"/>
            <person name="Lopez S.C."/>
            <person name="Andreopoulos B."/>
            <person name="Pangilinan J."/>
            <person name="Lipzen A."/>
            <person name="Riley R."/>
            <person name="Ahrendt S."/>
            <person name="Ng V."/>
            <person name="Barry K."/>
            <person name="Daum C."/>
            <person name="Grigoriev I.V."/>
            <person name="Hilden K.S."/>
            <person name="Makela M.R."/>
            <person name="de Vries R.P."/>
        </authorList>
    </citation>
    <scope>NUCLEOTIDE SEQUENCE [LARGE SCALE GENOMIC DNA]</scope>
    <source>
        <strain evidence="1 2">CBS 464.89</strain>
    </source>
</reference>
<keyword evidence="2" id="KW-1185">Reference proteome</keyword>
<protein>
    <submittedName>
        <fullName evidence="1">Uncharacterized protein</fullName>
    </submittedName>
</protein>
<feature type="non-terminal residue" evidence="1">
    <location>
        <position position="1"/>
    </location>
</feature>
<proteinExistence type="predicted"/>
<dbReference type="Proteomes" id="UP000292082">
    <property type="component" value="Unassembled WGS sequence"/>
</dbReference>